<organism evidence="2 3">
    <name type="scientific">Thalassiosira oceanica</name>
    <name type="common">Marine diatom</name>
    <dbReference type="NCBI Taxonomy" id="159749"/>
    <lineage>
        <taxon>Eukaryota</taxon>
        <taxon>Sar</taxon>
        <taxon>Stramenopiles</taxon>
        <taxon>Ochrophyta</taxon>
        <taxon>Bacillariophyta</taxon>
        <taxon>Coscinodiscophyceae</taxon>
        <taxon>Thalassiosirophycidae</taxon>
        <taxon>Thalassiosirales</taxon>
        <taxon>Thalassiosiraceae</taxon>
        <taxon>Thalassiosira</taxon>
    </lineage>
</organism>
<keyword evidence="3" id="KW-1185">Reference proteome</keyword>
<dbReference type="Proteomes" id="UP000266841">
    <property type="component" value="Unassembled WGS sequence"/>
</dbReference>
<feature type="compositionally biased region" description="Polar residues" evidence="1">
    <location>
        <begin position="110"/>
        <end position="129"/>
    </location>
</feature>
<feature type="compositionally biased region" description="Polar residues" evidence="1">
    <location>
        <begin position="1"/>
        <end position="12"/>
    </location>
</feature>
<evidence type="ECO:0000313" key="2">
    <source>
        <dbReference type="EMBL" id="EJK45998.1"/>
    </source>
</evidence>
<feature type="compositionally biased region" description="Basic and acidic residues" evidence="1">
    <location>
        <begin position="135"/>
        <end position="157"/>
    </location>
</feature>
<dbReference type="AlphaFoldDB" id="K0R115"/>
<accession>K0R115</accession>
<dbReference type="EMBL" id="AGNL01048080">
    <property type="protein sequence ID" value="EJK45998.1"/>
    <property type="molecule type" value="Genomic_DNA"/>
</dbReference>
<evidence type="ECO:0000256" key="1">
    <source>
        <dbReference type="SAM" id="MobiDB-lite"/>
    </source>
</evidence>
<feature type="region of interest" description="Disordered" evidence="1">
    <location>
        <begin position="1"/>
        <end position="69"/>
    </location>
</feature>
<protein>
    <submittedName>
        <fullName evidence="2">Uncharacterized protein</fullName>
    </submittedName>
</protein>
<evidence type="ECO:0000313" key="3">
    <source>
        <dbReference type="Proteomes" id="UP000266841"/>
    </source>
</evidence>
<gene>
    <name evidence="2" type="ORF">THAOC_35360</name>
</gene>
<sequence>MRPQLTTSTQASGPPKNPYKSYQKKSNGQPGSTLLTTMNHQLTNYKPIPASQNSSVTITPSQPTLTSNSVVNDSTTVKECITSVTKRIQGGVKAKINKLNQNERKEKKQATSSAMAKSASQKTSVNKLESLTVDLTEKLEKMNDFASKKKEENENSRAKPKKASKAIGVKPSSVKRLSSEKEAAHYLW</sequence>
<reference evidence="2 3" key="1">
    <citation type="journal article" date="2012" name="Genome Biol.">
        <title>Genome and low-iron response of an oceanic diatom adapted to chronic iron limitation.</title>
        <authorList>
            <person name="Lommer M."/>
            <person name="Specht M."/>
            <person name="Roy A.S."/>
            <person name="Kraemer L."/>
            <person name="Andreson R."/>
            <person name="Gutowska M.A."/>
            <person name="Wolf J."/>
            <person name="Bergner S.V."/>
            <person name="Schilhabel M.B."/>
            <person name="Klostermeier U.C."/>
            <person name="Beiko R.G."/>
            <person name="Rosenstiel P."/>
            <person name="Hippler M."/>
            <person name="Laroche J."/>
        </authorList>
    </citation>
    <scope>NUCLEOTIDE SEQUENCE [LARGE SCALE GENOMIC DNA]</scope>
    <source>
        <strain evidence="2 3">CCMP1005</strain>
    </source>
</reference>
<proteinExistence type="predicted"/>
<comment type="caution">
    <text evidence="2">The sequence shown here is derived from an EMBL/GenBank/DDBJ whole genome shotgun (WGS) entry which is preliminary data.</text>
</comment>
<name>K0R115_THAOC</name>
<feature type="region of interest" description="Disordered" evidence="1">
    <location>
        <begin position="100"/>
        <end position="188"/>
    </location>
</feature>
<feature type="compositionally biased region" description="Basic and acidic residues" evidence="1">
    <location>
        <begin position="177"/>
        <end position="188"/>
    </location>
</feature>
<feature type="compositionally biased region" description="Polar residues" evidence="1">
    <location>
        <begin position="24"/>
        <end position="69"/>
    </location>
</feature>